<evidence type="ECO:0000256" key="2">
    <source>
        <dbReference type="ARBA" id="ARBA00003976"/>
    </source>
</evidence>
<dbReference type="EC" id="2.3.2.31" evidence="4"/>
<dbReference type="SUPFAM" id="SSF90229">
    <property type="entry name" value="CCCH zinc finger"/>
    <property type="match status" value="1"/>
</dbReference>
<dbReference type="SUPFAM" id="SSF57850">
    <property type="entry name" value="RING/U-box"/>
    <property type="match status" value="2"/>
</dbReference>
<gene>
    <name evidence="15" type="ORF">KC19_12G051800</name>
</gene>
<dbReference type="Pfam" id="PF01485">
    <property type="entry name" value="IBR"/>
    <property type="match status" value="2"/>
</dbReference>
<dbReference type="GO" id="GO:0061630">
    <property type="term" value="F:ubiquitin protein ligase activity"/>
    <property type="evidence" value="ECO:0007669"/>
    <property type="project" value="UniProtKB-EC"/>
</dbReference>
<dbReference type="EMBL" id="CM026433">
    <property type="protein sequence ID" value="KAG0553954.1"/>
    <property type="molecule type" value="Genomic_DNA"/>
</dbReference>
<dbReference type="InterPro" id="IPR000571">
    <property type="entry name" value="Znf_CCCH"/>
</dbReference>
<dbReference type="Gene3D" id="4.10.1000.10">
    <property type="entry name" value="Zinc finger, CCCH-type"/>
    <property type="match status" value="1"/>
</dbReference>
<dbReference type="PROSITE" id="PS00518">
    <property type="entry name" value="ZF_RING_1"/>
    <property type="match status" value="1"/>
</dbReference>
<dbReference type="FunFam" id="3.30.40.10:FF:000230">
    <property type="entry name" value="RBR-type E3 ubiquitin transferase"/>
    <property type="match status" value="1"/>
</dbReference>
<protein>
    <recommendedName>
        <fullName evidence="4">RBR-type E3 ubiquitin transferase</fullName>
        <ecNumber evidence="4">2.3.2.31</ecNumber>
    </recommendedName>
</protein>
<evidence type="ECO:0000256" key="4">
    <source>
        <dbReference type="ARBA" id="ARBA00012251"/>
    </source>
</evidence>
<dbReference type="InterPro" id="IPR012337">
    <property type="entry name" value="RNaseH-like_sf"/>
</dbReference>
<dbReference type="SMART" id="SM00647">
    <property type="entry name" value="IBR"/>
    <property type="match status" value="2"/>
</dbReference>
<dbReference type="InterPro" id="IPR036855">
    <property type="entry name" value="Znf_CCCH_sf"/>
</dbReference>
<dbReference type="SMART" id="SM00356">
    <property type="entry name" value="ZnF_C3H1"/>
    <property type="match status" value="1"/>
</dbReference>
<dbReference type="SMART" id="SM00184">
    <property type="entry name" value="RING"/>
    <property type="match status" value="1"/>
</dbReference>
<keyword evidence="16" id="KW-1185">Reference proteome</keyword>
<dbReference type="SUPFAM" id="SSF53098">
    <property type="entry name" value="Ribonuclease H-like"/>
    <property type="match status" value="1"/>
</dbReference>
<evidence type="ECO:0000256" key="10">
    <source>
        <dbReference type="ARBA" id="ARBA00022833"/>
    </source>
</evidence>
<name>A0A8T0G675_CERPU</name>
<dbReference type="Pfam" id="PF13456">
    <property type="entry name" value="RVT_3"/>
    <property type="match status" value="1"/>
</dbReference>
<reference evidence="15" key="1">
    <citation type="submission" date="2020-06" db="EMBL/GenBank/DDBJ databases">
        <title>WGS assembly of Ceratodon purpureus strain R40.</title>
        <authorList>
            <person name="Carey S.B."/>
            <person name="Jenkins J."/>
            <person name="Shu S."/>
            <person name="Lovell J.T."/>
            <person name="Sreedasyam A."/>
            <person name="Maumus F."/>
            <person name="Tiley G.P."/>
            <person name="Fernandez-Pozo N."/>
            <person name="Barry K."/>
            <person name="Chen C."/>
            <person name="Wang M."/>
            <person name="Lipzen A."/>
            <person name="Daum C."/>
            <person name="Saski C.A."/>
            <person name="Payton A.C."/>
            <person name="Mcbreen J.C."/>
            <person name="Conrad R.E."/>
            <person name="Kollar L.M."/>
            <person name="Olsson S."/>
            <person name="Huttunen S."/>
            <person name="Landis J.B."/>
            <person name="Wickett N.J."/>
            <person name="Johnson M.G."/>
            <person name="Rensing S.A."/>
            <person name="Grimwood J."/>
            <person name="Schmutz J."/>
            <person name="Mcdaniel S.F."/>
        </authorList>
    </citation>
    <scope>NUCLEOTIDE SEQUENCE</scope>
    <source>
        <strain evidence="15">R40</strain>
    </source>
</reference>
<dbReference type="Gene3D" id="3.30.420.10">
    <property type="entry name" value="Ribonuclease H-like superfamily/Ribonuclease H"/>
    <property type="match status" value="1"/>
</dbReference>
<evidence type="ECO:0000259" key="14">
    <source>
        <dbReference type="PROSITE" id="PS51873"/>
    </source>
</evidence>
<evidence type="ECO:0000256" key="1">
    <source>
        <dbReference type="ARBA" id="ARBA00001798"/>
    </source>
</evidence>
<dbReference type="CDD" id="cd22582">
    <property type="entry name" value="BRcat_RBR_unk"/>
    <property type="match status" value="1"/>
</dbReference>
<keyword evidence="7" id="KW-0677">Repeat</keyword>
<keyword evidence="10 11" id="KW-0862">Zinc</keyword>
<dbReference type="Proteomes" id="UP000822688">
    <property type="component" value="Chromosome 12"/>
</dbReference>
<dbReference type="PROSITE" id="PS50089">
    <property type="entry name" value="ZF_RING_2"/>
    <property type="match status" value="1"/>
</dbReference>
<comment type="function">
    <text evidence="2">Might act as an E3 ubiquitin-protein ligase, or as part of E3 complex, which accepts ubiquitin from specific E2 ubiquitin-conjugating enzymes and then transfers it to substrates.</text>
</comment>
<organism evidence="15 16">
    <name type="scientific">Ceratodon purpureus</name>
    <name type="common">Fire moss</name>
    <name type="synonym">Dicranum purpureum</name>
    <dbReference type="NCBI Taxonomy" id="3225"/>
    <lineage>
        <taxon>Eukaryota</taxon>
        <taxon>Viridiplantae</taxon>
        <taxon>Streptophyta</taxon>
        <taxon>Embryophyta</taxon>
        <taxon>Bryophyta</taxon>
        <taxon>Bryophytina</taxon>
        <taxon>Bryopsida</taxon>
        <taxon>Dicranidae</taxon>
        <taxon>Pseudoditrichales</taxon>
        <taxon>Ditrichaceae</taxon>
        <taxon>Ceratodon</taxon>
    </lineage>
</organism>
<comment type="similarity">
    <text evidence="3">Belongs to the RBR family. Ariadne subfamily.</text>
</comment>
<evidence type="ECO:0000259" key="12">
    <source>
        <dbReference type="PROSITE" id="PS50089"/>
    </source>
</evidence>
<evidence type="ECO:0000256" key="6">
    <source>
        <dbReference type="ARBA" id="ARBA00022723"/>
    </source>
</evidence>
<comment type="caution">
    <text evidence="15">The sequence shown here is derived from an EMBL/GenBank/DDBJ whole genome shotgun (WGS) entry which is preliminary data.</text>
</comment>
<keyword evidence="6 11" id="KW-0479">Metal-binding</keyword>
<feature type="domain" description="RING-type" evidence="14">
    <location>
        <begin position="220"/>
        <end position="443"/>
    </location>
</feature>
<evidence type="ECO:0000256" key="7">
    <source>
        <dbReference type="ARBA" id="ARBA00022737"/>
    </source>
</evidence>
<evidence type="ECO:0000313" key="16">
    <source>
        <dbReference type="Proteomes" id="UP000822688"/>
    </source>
</evidence>
<dbReference type="InterPro" id="IPR001841">
    <property type="entry name" value="Znf_RING"/>
</dbReference>
<keyword evidence="8 11" id="KW-0863">Zinc-finger</keyword>
<dbReference type="InterPro" id="IPR013083">
    <property type="entry name" value="Znf_RING/FYVE/PHD"/>
</dbReference>
<dbReference type="GO" id="GO:0004523">
    <property type="term" value="F:RNA-DNA hybrid ribonuclease activity"/>
    <property type="evidence" value="ECO:0007669"/>
    <property type="project" value="InterPro"/>
</dbReference>
<dbReference type="GO" id="GO:0003676">
    <property type="term" value="F:nucleic acid binding"/>
    <property type="evidence" value="ECO:0007669"/>
    <property type="project" value="InterPro"/>
</dbReference>
<dbReference type="InterPro" id="IPR044066">
    <property type="entry name" value="TRIAD_supradom"/>
</dbReference>
<feature type="domain" description="RING-type" evidence="12">
    <location>
        <begin position="224"/>
        <end position="269"/>
    </location>
</feature>
<dbReference type="Gene3D" id="1.20.120.1750">
    <property type="match status" value="1"/>
</dbReference>
<dbReference type="InterPro" id="IPR017907">
    <property type="entry name" value="Znf_RING_CS"/>
</dbReference>
<dbReference type="InterPro" id="IPR002156">
    <property type="entry name" value="RNaseH_domain"/>
</dbReference>
<dbReference type="InterPro" id="IPR031127">
    <property type="entry name" value="E3_UB_ligase_RBR"/>
</dbReference>
<dbReference type="PANTHER" id="PTHR11685">
    <property type="entry name" value="RBR FAMILY RING FINGER AND IBR DOMAIN-CONTAINING"/>
    <property type="match status" value="1"/>
</dbReference>
<dbReference type="CDD" id="cd22584">
    <property type="entry name" value="Rcat_RBR_unk"/>
    <property type="match status" value="1"/>
</dbReference>
<dbReference type="AlphaFoldDB" id="A0A8T0G675"/>
<evidence type="ECO:0000256" key="3">
    <source>
        <dbReference type="ARBA" id="ARBA00005884"/>
    </source>
</evidence>
<dbReference type="PROSITE" id="PS50103">
    <property type="entry name" value="ZF_C3H1"/>
    <property type="match status" value="1"/>
</dbReference>
<evidence type="ECO:0000256" key="5">
    <source>
        <dbReference type="ARBA" id="ARBA00022679"/>
    </source>
</evidence>
<proteinExistence type="inferred from homology"/>
<accession>A0A8T0G675</accession>
<dbReference type="GO" id="GO:0008270">
    <property type="term" value="F:zinc ion binding"/>
    <property type="evidence" value="ECO:0007669"/>
    <property type="project" value="UniProtKB-KW"/>
</dbReference>
<evidence type="ECO:0000256" key="9">
    <source>
        <dbReference type="ARBA" id="ARBA00022786"/>
    </source>
</evidence>
<dbReference type="Pfam" id="PF00642">
    <property type="entry name" value="zf-CCCH"/>
    <property type="match status" value="1"/>
</dbReference>
<comment type="catalytic activity">
    <reaction evidence="1">
        <text>[E2 ubiquitin-conjugating enzyme]-S-ubiquitinyl-L-cysteine + [acceptor protein]-L-lysine = [E2 ubiquitin-conjugating enzyme]-L-cysteine + [acceptor protein]-N(6)-ubiquitinyl-L-lysine.</text>
        <dbReference type="EC" id="2.3.2.31"/>
    </reaction>
</comment>
<keyword evidence="9" id="KW-0833">Ubl conjugation pathway</keyword>
<dbReference type="GO" id="GO:0016567">
    <property type="term" value="P:protein ubiquitination"/>
    <property type="evidence" value="ECO:0007669"/>
    <property type="project" value="InterPro"/>
</dbReference>
<dbReference type="PROSITE" id="PS51873">
    <property type="entry name" value="TRIAD"/>
    <property type="match status" value="1"/>
</dbReference>
<evidence type="ECO:0000256" key="11">
    <source>
        <dbReference type="PROSITE-ProRule" id="PRU00723"/>
    </source>
</evidence>
<dbReference type="InterPro" id="IPR036397">
    <property type="entry name" value="RNaseH_sf"/>
</dbReference>
<evidence type="ECO:0000259" key="13">
    <source>
        <dbReference type="PROSITE" id="PS50103"/>
    </source>
</evidence>
<dbReference type="InterPro" id="IPR002867">
    <property type="entry name" value="IBR_dom"/>
</dbReference>
<dbReference type="FunFam" id="1.20.120.1750:FF:000019">
    <property type="entry name" value="RBR-type E3 ubiquitin transferase"/>
    <property type="match status" value="1"/>
</dbReference>
<evidence type="ECO:0000313" key="15">
    <source>
        <dbReference type="EMBL" id="KAG0553954.1"/>
    </source>
</evidence>
<evidence type="ECO:0000256" key="8">
    <source>
        <dbReference type="ARBA" id="ARBA00022771"/>
    </source>
</evidence>
<keyword evidence="5" id="KW-0808">Transferase</keyword>
<feature type="zinc finger region" description="C3H1-type" evidence="11">
    <location>
        <begin position="540"/>
        <end position="568"/>
    </location>
</feature>
<dbReference type="Gene3D" id="3.30.40.10">
    <property type="entry name" value="Zinc/RING finger domain, C3HC4 (zinc finger)"/>
    <property type="match status" value="1"/>
</dbReference>
<sequence length="573" mass="63947">MAMAASIAKPTSLGVEALVTEALANFQAGGGRIGAMAREAPVDCSQEYAIEVRAVKTSEGHVGVGAVVTDGRGESVVWEESKYVGQGMSWHVAEYGGLLDAMEVADSLGLQFLRARVSSRVVSDQVNGFWKPKLANQWRLLNQVRGAMQNFSTFQIASWPKGSSNVAVTQLAQAAISSHLAGDSSSSCAGASTSGATDNAAQQKEASGSLAELSNATRLIKENCFICFEDKSTSEMATVKKCLHKFCVACMQRHAEVQVQASQVPVRCPQAGCPEMLENEECREFLTPDVFNILTKRLMEAKVPEGDRVYCPYANCSTLMRRSGFALPEEGTSSAASKLSVYQKVDCIDCKQSFCLDCRVPWHKNWSCQQYQALPPHLRDAEESNLYTLAQSQKWQRCKKCRRLIELAEGCYHMTCRCGYEFCYTCGTEWKNKRQQCHCKLWDERNIVRTPLDSDDESEDEGMYGFPDDDDDDDSDEHIMGEDFFGYDVEEFDDLDYDDFFGDDDSLPGLEEMVHGFELSTGVLGLLYEPPLLPHFRNRFYKTKLCRYYMRPGGCKEGPHCNFAHGEHELRHI</sequence>
<feature type="domain" description="C3H1-type" evidence="13">
    <location>
        <begin position="540"/>
        <end position="568"/>
    </location>
</feature>